<gene>
    <name evidence="1" type="ORF">HRbin17_01086</name>
</gene>
<protein>
    <submittedName>
        <fullName evidence="1">Uncharacterized protein</fullName>
    </submittedName>
</protein>
<proteinExistence type="predicted"/>
<dbReference type="AlphaFoldDB" id="A0A2H5XBL4"/>
<name>A0A2H5XBL4_9BACT</name>
<dbReference type="EMBL" id="BEHT01000012">
    <property type="protein sequence ID" value="GBC98573.1"/>
    <property type="molecule type" value="Genomic_DNA"/>
</dbReference>
<accession>A0A2H5XBL4</accession>
<reference evidence="2" key="1">
    <citation type="submission" date="2017-09" db="EMBL/GenBank/DDBJ databases">
        <title>Metaegenomics of thermophilic ammonia-oxidizing enrichment culture.</title>
        <authorList>
            <person name="Kato S."/>
            <person name="Suzuki K."/>
        </authorList>
    </citation>
    <scope>NUCLEOTIDE SEQUENCE [LARGE SCALE GENOMIC DNA]</scope>
</reference>
<sequence length="84" mass="9518">MRRFLSFRRLREPPSESIRRAHLLMRRFLPSAAQRAALREHSEGASPDALLSLFSAARESRPPTERHYSTQPCAAKINGGVCWG</sequence>
<comment type="caution">
    <text evidence="1">The sequence shown here is derived from an EMBL/GenBank/DDBJ whole genome shotgun (WGS) entry which is preliminary data.</text>
</comment>
<organism evidence="1 2">
    <name type="scientific">Candidatus Fervidibacter japonicus</name>
    <dbReference type="NCBI Taxonomy" id="2035412"/>
    <lineage>
        <taxon>Bacteria</taxon>
        <taxon>Candidatus Fervidibacterota</taxon>
        <taxon>Candidatus Fervidibacter</taxon>
    </lineage>
</organism>
<evidence type="ECO:0000313" key="1">
    <source>
        <dbReference type="EMBL" id="GBC98573.1"/>
    </source>
</evidence>
<dbReference type="Proteomes" id="UP000236173">
    <property type="component" value="Unassembled WGS sequence"/>
</dbReference>
<evidence type="ECO:0000313" key="2">
    <source>
        <dbReference type="Proteomes" id="UP000236173"/>
    </source>
</evidence>